<evidence type="ECO:0000256" key="1">
    <source>
        <dbReference type="SAM" id="Phobius"/>
    </source>
</evidence>
<accession>A0A1H0QE56</accession>
<evidence type="ECO:0000313" key="3">
    <source>
        <dbReference type="Proteomes" id="UP000199159"/>
    </source>
</evidence>
<name>A0A1H0QE56_9BACI</name>
<organism evidence="2 3">
    <name type="scientific">Litchfieldia salsa</name>
    <dbReference type="NCBI Taxonomy" id="930152"/>
    <lineage>
        <taxon>Bacteria</taxon>
        <taxon>Bacillati</taxon>
        <taxon>Bacillota</taxon>
        <taxon>Bacilli</taxon>
        <taxon>Bacillales</taxon>
        <taxon>Bacillaceae</taxon>
        <taxon>Litchfieldia</taxon>
    </lineage>
</organism>
<dbReference type="RefSeq" id="WP_090849891.1">
    <property type="nucleotide sequence ID" value="NZ_FNJU01000001.1"/>
</dbReference>
<feature type="transmembrane region" description="Helical" evidence="1">
    <location>
        <begin position="39"/>
        <end position="57"/>
    </location>
</feature>
<sequence length="232" mass="26930">MDFNLELSFNLPSIVIATLSWLLIAFLFTHLYRKSAKPPIWKAFTILLIGLFTFSITFDTYRISILPIGVWIAYGILKRNDQITRWMRYRPFAWLGFWANFIFLLGSILLNPFHALFYPEDKISTYITGIEHAEMIMIHPSGENVTIKDNLLALLKDMEQEPVQSIVWYEEVTSSLDEKFPYQLIGTTPKLGSDLTTTVYLERDGHGILITTPLEQYYFRSNDVLFEEGVPE</sequence>
<feature type="transmembrane region" description="Helical" evidence="1">
    <location>
        <begin position="92"/>
        <end position="110"/>
    </location>
</feature>
<dbReference type="AlphaFoldDB" id="A0A1H0QE56"/>
<evidence type="ECO:0000313" key="2">
    <source>
        <dbReference type="EMBL" id="SDP14966.1"/>
    </source>
</evidence>
<keyword evidence="1" id="KW-0812">Transmembrane</keyword>
<dbReference type="Proteomes" id="UP000199159">
    <property type="component" value="Unassembled WGS sequence"/>
</dbReference>
<gene>
    <name evidence="2" type="ORF">SAMN05216565_101698</name>
</gene>
<proteinExistence type="predicted"/>
<protein>
    <submittedName>
        <fullName evidence="2">Uncharacterized protein</fullName>
    </submittedName>
</protein>
<feature type="transmembrane region" description="Helical" evidence="1">
    <location>
        <begin position="12"/>
        <end position="32"/>
    </location>
</feature>
<keyword evidence="1" id="KW-0472">Membrane</keyword>
<keyword evidence="1" id="KW-1133">Transmembrane helix</keyword>
<dbReference type="EMBL" id="FNJU01000001">
    <property type="protein sequence ID" value="SDP14966.1"/>
    <property type="molecule type" value="Genomic_DNA"/>
</dbReference>
<keyword evidence="3" id="KW-1185">Reference proteome</keyword>
<dbReference type="OrthoDB" id="2438344at2"/>
<reference evidence="3" key="1">
    <citation type="submission" date="2016-10" db="EMBL/GenBank/DDBJ databases">
        <authorList>
            <person name="Varghese N."/>
            <person name="Submissions S."/>
        </authorList>
    </citation>
    <scope>NUCLEOTIDE SEQUENCE [LARGE SCALE GENOMIC DNA]</scope>
    <source>
        <strain evidence="3">IBRC-M10078</strain>
    </source>
</reference>